<accession>A0A0K1ERQ0</accession>
<dbReference type="KEGG" id="ccro:CMC5_077530"/>
<dbReference type="STRING" id="52.CMC5_077530"/>
<feature type="transmembrane region" description="Helical" evidence="1">
    <location>
        <begin position="202"/>
        <end position="226"/>
    </location>
</feature>
<feature type="transmembrane region" description="Helical" evidence="1">
    <location>
        <begin position="25"/>
        <end position="50"/>
    </location>
</feature>
<feature type="transmembrane region" description="Helical" evidence="1">
    <location>
        <begin position="112"/>
        <end position="137"/>
    </location>
</feature>
<dbReference type="InterPro" id="IPR011138">
    <property type="entry name" value="Cytochrome_b-558"/>
</dbReference>
<dbReference type="InterPro" id="IPR034804">
    <property type="entry name" value="SQR/QFR_C/D"/>
</dbReference>
<keyword evidence="1" id="KW-0812">Transmembrane</keyword>
<evidence type="ECO:0000313" key="2">
    <source>
        <dbReference type="EMBL" id="AKT43521.1"/>
    </source>
</evidence>
<dbReference type="OrthoDB" id="9802842at2"/>
<dbReference type="AlphaFoldDB" id="A0A0K1ERQ0"/>
<keyword evidence="1" id="KW-1133">Transmembrane helix</keyword>
<dbReference type="RefSeq" id="WP_050434976.1">
    <property type="nucleotide sequence ID" value="NZ_CP012159.1"/>
</dbReference>
<protein>
    <submittedName>
        <fullName evidence="2">Succinate dehydrogenase</fullName>
    </submittedName>
</protein>
<evidence type="ECO:0000313" key="3">
    <source>
        <dbReference type="Proteomes" id="UP000067626"/>
    </source>
</evidence>
<keyword evidence="1" id="KW-0472">Membrane</keyword>
<dbReference type="NCBIfam" id="TIGR02046">
    <property type="entry name" value="sdhC_b558_fam"/>
    <property type="match status" value="1"/>
</dbReference>
<sequence length="227" mass="24884">MSTIAAPSQAQRLTLFYREFIGKKIAMALSGVVLFGYVVIHMAGNLQIFAGREQINSYAAQLHSSAPVLWGARVVLLTAVLVHIYTAISLTRQSRAARPEGYRKTGQRHPNLPARTMLFSGLALAAFIVFHLLHLTTGTVHPQFADLKPYDNMVSGFQMPVVALFYVLSVALLGAHLYHGAWSMFQSLGISHPRYTPALKKFAVAFAFLLTVGFSLVPLAVLFGVVR</sequence>
<dbReference type="EMBL" id="CP012159">
    <property type="protein sequence ID" value="AKT43521.1"/>
    <property type="molecule type" value="Genomic_DNA"/>
</dbReference>
<reference evidence="2 3" key="1">
    <citation type="submission" date="2015-07" db="EMBL/GenBank/DDBJ databases">
        <title>Genome analysis of myxobacterium Chondromyces crocatus Cm c5 reveals a high potential for natural compound synthesis and the genetic basis for the loss of fruiting body formation.</title>
        <authorList>
            <person name="Zaburannyi N."/>
            <person name="Bunk B."/>
            <person name="Maier J."/>
            <person name="Overmann J."/>
            <person name="Mueller R."/>
        </authorList>
    </citation>
    <scope>NUCLEOTIDE SEQUENCE [LARGE SCALE GENOMIC DNA]</scope>
    <source>
        <strain evidence="2 3">Cm c5</strain>
    </source>
</reference>
<feature type="transmembrane region" description="Helical" evidence="1">
    <location>
        <begin position="70"/>
        <end position="91"/>
    </location>
</feature>
<name>A0A0K1ERQ0_CHOCO</name>
<dbReference type="Proteomes" id="UP000067626">
    <property type="component" value="Chromosome"/>
</dbReference>
<keyword evidence="3" id="KW-1185">Reference proteome</keyword>
<proteinExistence type="predicted"/>
<dbReference type="Gene3D" id="1.20.1300.10">
    <property type="entry name" value="Fumarate reductase/succinate dehydrogenase, transmembrane subunit"/>
    <property type="match status" value="1"/>
</dbReference>
<dbReference type="SUPFAM" id="SSF81343">
    <property type="entry name" value="Fumarate reductase respiratory complex transmembrane subunits"/>
    <property type="match status" value="1"/>
</dbReference>
<feature type="transmembrane region" description="Helical" evidence="1">
    <location>
        <begin position="157"/>
        <end position="181"/>
    </location>
</feature>
<gene>
    <name evidence="2" type="primary">sdhA</name>
    <name evidence="2" type="ORF">CMC5_077530</name>
</gene>
<dbReference type="GO" id="GO:0016020">
    <property type="term" value="C:membrane"/>
    <property type="evidence" value="ECO:0007669"/>
    <property type="project" value="InterPro"/>
</dbReference>
<evidence type="ECO:0000256" key="1">
    <source>
        <dbReference type="SAM" id="Phobius"/>
    </source>
</evidence>
<dbReference type="CDD" id="cd03498">
    <property type="entry name" value="SQR_TypeB_2_TM"/>
    <property type="match status" value="1"/>
</dbReference>
<organism evidence="2 3">
    <name type="scientific">Chondromyces crocatus</name>
    <dbReference type="NCBI Taxonomy" id="52"/>
    <lineage>
        <taxon>Bacteria</taxon>
        <taxon>Pseudomonadati</taxon>
        <taxon>Myxococcota</taxon>
        <taxon>Polyangia</taxon>
        <taxon>Polyangiales</taxon>
        <taxon>Polyangiaceae</taxon>
        <taxon>Chondromyces</taxon>
    </lineage>
</organism>